<dbReference type="EMBL" id="FRBG01000003">
    <property type="protein sequence ID" value="SHK65791.1"/>
    <property type="molecule type" value="Genomic_DNA"/>
</dbReference>
<dbReference type="EMBL" id="LSFY01000001">
    <property type="protein sequence ID" value="KXZ39654.1"/>
    <property type="molecule type" value="Genomic_DNA"/>
</dbReference>
<feature type="transmembrane region" description="Helical" evidence="2">
    <location>
        <begin position="7"/>
        <end position="29"/>
    </location>
</feature>
<name>A0A150FPW3_CLOPD</name>
<evidence type="ECO:0000256" key="2">
    <source>
        <dbReference type="SAM" id="Phobius"/>
    </source>
</evidence>
<dbReference type="Pfam" id="PF11382">
    <property type="entry name" value="MctB"/>
    <property type="match status" value="2"/>
</dbReference>
<keyword evidence="2" id="KW-0812">Transmembrane</keyword>
<keyword evidence="2" id="KW-1133">Transmembrane helix</keyword>
<protein>
    <submittedName>
        <fullName evidence="4">Copper transport outer membrane protein, MctB</fullName>
    </submittedName>
</protein>
<dbReference type="PATRIC" id="fig|1121328.3.peg.734"/>
<dbReference type="Proteomes" id="UP000323392">
    <property type="component" value="Unassembled WGS sequence"/>
</dbReference>
<gene>
    <name evidence="3" type="ORF">JWYL7_0729</name>
    <name evidence="4" type="ORF">SAMN05661008_00669</name>
</gene>
<dbReference type="GO" id="GO:0016020">
    <property type="term" value="C:membrane"/>
    <property type="evidence" value="ECO:0007669"/>
    <property type="project" value="InterPro"/>
</dbReference>
<evidence type="ECO:0000256" key="1">
    <source>
        <dbReference type="SAM" id="Coils"/>
    </source>
</evidence>
<dbReference type="RefSeq" id="WP_066069207.1">
    <property type="nucleotide sequence ID" value="NZ_FRBG01000003.1"/>
</dbReference>
<dbReference type="OrthoDB" id="2382049at2"/>
<dbReference type="AlphaFoldDB" id="A0A150FPW3"/>
<accession>A0A150FPW3</accession>
<dbReference type="STRING" id="1121328.JWYL7_0729"/>
<evidence type="ECO:0000313" key="5">
    <source>
        <dbReference type="Proteomes" id="UP000092605"/>
    </source>
</evidence>
<evidence type="ECO:0000313" key="4">
    <source>
        <dbReference type="EMBL" id="SHK65791.1"/>
    </source>
</evidence>
<feature type="coiled-coil region" evidence="1">
    <location>
        <begin position="36"/>
        <end position="77"/>
    </location>
</feature>
<proteinExistence type="predicted"/>
<evidence type="ECO:0000313" key="6">
    <source>
        <dbReference type="Proteomes" id="UP000323392"/>
    </source>
</evidence>
<keyword evidence="2" id="KW-0472">Membrane</keyword>
<reference evidence="3 5" key="1">
    <citation type="submission" date="2016-02" db="EMBL/GenBank/DDBJ databases">
        <title>Draft genome sequence for Clostridium paradoxum JW-YL-7.</title>
        <authorList>
            <person name="Utturkar S.M."/>
            <person name="Lancaster A."/>
            <person name="Poole F.L."/>
            <person name="Adams M.W."/>
            <person name="Brown S.D."/>
        </authorList>
    </citation>
    <scope>NUCLEOTIDE SEQUENCE [LARGE SCALE GENOMIC DNA]</scope>
    <source>
        <strain evidence="3 5">JW-YL-7</strain>
    </source>
</reference>
<evidence type="ECO:0000313" key="3">
    <source>
        <dbReference type="EMBL" id="KXZ39654.1"/>
    </source>
</evidence>
<keyword evidence="1" id="KW-0175">Coiled coil</keyword>
<comment type="caution">
    <text evidence="3">The sequence shown here is derived from an EMBL/GenBank/DDBJ whole genome shotgun (WGS) entry which is preliminary data.</text>
</comment>
<dbReference type="GO" id="GO:0055070">
    <property type="term" value="P:copper ion homeostasis"/>
    <property type="evidence" value="ECO:0007669"/>
    <property type="project" value="InterPro"/>
</dbReference>
<keyword evidence="6" id="KW-1185">Reference proteome</keyword>
<sequence>MSINMKYYIVTISAIFISLGIGILIGFNLNTDGLIQEQQGQIIQRLEERFQNIKNENEMLENRILNLSRKNDKLNKYIETTYNYVIDNKIEGKKVGIIQTTEDYFYTNTKEFIQSAGGKVYFEIILKDNLLDVSDFSTFDGQINSKEELVLYILRHIYEEKNLDNLIKLRDKGMIDIKNIDLEFENLDYVIIQGGSIHNNEGKIELFDKKIIEYFKDKNVSLVGTERSDVEISYIPFYKKSKISTVDNIDEVTGKISLVMVLKGNKGHFGEKDTATDFMPFELK</sequence>
<dbReference type="InterPro" id="IPR021522">
    <property type="entry name" value="MctB"/>
</dbReference>
<reference evidence="4 6" key="2">
    <citation type="submission" date="2016-11" db="EMBL/GenBank/DDBJ databases">
        <authorList>
            <person name="Varghese N."/>
            <person name="Submissions S."/>
        </authorList>
    </citation>
    <scope>NUCLEOTIDE SEQUENCE [LARGE SCALE GENOMIC DNA]</scope>
    <source>
        <strain evidence="4 6">DSM 7308</strain>
    </source>
</reference>
<organism evidence="3 5">
    <name type="scientific">Alkalithermobacter thermoalcaliphilus JW-YL-7 = DSM 7308</name>
    <dbReference type="NCBI Taxonomy" id="1121328"/>
    <lineage>
        <taxon>Bacteria</taxon>
        <taxon>Bacillati</taxon>
        <taxon>Bacillota</taxon>
        <taxon>Clostridia</taxon>
        <taxon>Peptostreptococcales</taxon>
        <taxon>Tepidibacteraceae</taxon>
        <taxon>Alkalithermobacter</taxon>
    </lineage>
</organism>
<dbReference type="Proteomes" id="UP000092605">
    <property type="component" value="Unassembled WGS sequence"/>
</dbReference>